<dbReference type="PANTHER" id="PTHR42742">
    <property type="entry name" value="TRANSCRIPTIONAL REPRESSOR MPRA"/>
    <property type="match status" value="1"/>
</dbReference>
<dbReference type="KEGG" id="cpas:Clopa_3443"/>
<dbReference type="InterPro" id="IPR046457">
    <property type="entry name" value="PMI_typeI_cat"/>
</dbReference>
<dbReference type="GO" id="GO:0004476">
    <property type="term" value="F:mannose-6-phosphate isomerase activity"/>
    <property type="evidence" value="ECO:0007669"/>
    <property type="project" value="InterPro"/>
</dbReference>
<keyword evidence="2 5" id="KW-0862">Zinc</keyword>
<keyword evidence="10" id="KW-1185">Reference proteome</keyword>
<feature type="binding site" evidence="5">
    <location>
        <position position="114"/>
    </location>
    <ligand>
        <name>Zn(2+)</name>
        <dbReference type="ChEBI" id="CHEBI:29105"/>
    </ligand>
</feature>
<evidence type="ECO:0000259" key="8">
    <source>
        <dbReference type="Pfam" id="PF21621"/>
    </source>
</evidence>
<dbReference type="InterPro" id="IPR014710">
    <property type="entry name" value="RmlC-like_jellyroll"/>
</dbReference>
<dbReference type="InterPro" id="IPR051804">
    <property type="entry name" value="Carb_Metab_Reg_Kinase/Isom"/>
</dbReference>
<evidence type="ECO:0000256" key="1">
    <source>
        <dbReference type="ARBA" id="ARBA00022723"/>
    </source>
</evidence>
<evidence type="ECO:0000256" key="5">
    <source>
        <dbReference type="PIRSR" id="PIRSR036894-1"/>
    </source>
</evidence>
<dbReference type="SUPFAM" id="SSF51182">
    <property type="entry name" value="RmlC-like cupins"/>
    <property type="match status" value="1"/>
</dbReference>
<evidence type="ECO:0000256" key="2">
    <source>
        <dbReference type="ARBA" id="ARBA00022833"/>
    </source>
</evidence>
<evidence type="ECO:0000256" key="4">
    <source>
        <dbReference type="ARBA" id="ARBA00030762"/>
    </source>
</evidence>
<dbReference type="CDD" id="cd07010">
    <property type="entry name" value="cupin_PMI_type_I_N_bac"/>
    <property type="match status" value="1"/>
</dbReference>
<evidence type="ECO:0000256" key="6">
    <source>
        <dbReference type="PIRSR" id="PIRSR036894-2"/>
    </source>
</evidence>
<dbReference type="PANTHER" id="PTHR42742:SF3">
    <property type="entry name" value="FRUCTOKINASE"/>
    <property type="match status" value="1"/>
</dbReference>
<dbReference type="HOGENOM" id="CLU_020529_0_1_9"/>
<dbReference type="PATRIC" id="fig|86416.3.peg.3437"/>
<dbReference type="Gene3D" id="2.60.120.10">
    <property type="entry name" value="Jelly Rolls"/>
    <property type="match status" value="2"/>
</dbReference>
<evidence type="ECO:0000313" key="10">
    <source>
        <dbReference type="Proteomes" id="UP000013523"/>
    </source>
</evidence>
<dbReference type="eggNOG" id="COG1482">
    <property type="taxonomic scope" value="Bacteria"/>
</dbReference>
<feature type="binding site" evidence="5">
    <location>
        <position position="97"/>
    </location>
    <ligand>
        <name>Zn(2+)</name>
        <dbReference type="ChEBI" id="CHEBI:29105"/>
    </ligand>
</feature>
<dbReference type="InterPro" id="IPR049071">
    <property type="entry name" value="MPI_cupin_dom"/>
</dbReference>
<dbReference type="Pfam" id="PF21621">
    <property type="entry name" value="MPI_cupin_dom"/>
    <property type="match status" value="1"/>
</dbReference>
<protein>
    <recommendedName>
        <fullName evidence="3">Phosphohexomutase</fullName>
    </recommendedName>
    <alternativeName>
        <fullName evidence="4">Phosphomannose isomerase</fullName>
    </alternativeName>
</protein>
<reference evidence="9 10" key="1">
    <citation type="submission" date="2012-01" db="EMBL/GenBank/DDBJ databases">
        <title>Complete sequence of chromosome of Clostridium pasteurianum BC1.</title>
        <authorList>
            <consortium name="US DOE Joint Genome Institute"/>
            <person name="Lucas S."/>
            <person name="Han J."/>
            <person name="Lapidus A."/>
            <person name="Cheng J.-F."/>
            <person name="Goodwin L."/>
            <person name="Pitluck S."/>
            <person name="Peters L."/>
            <person name="Mikhailova N."/>
            <person name="Teshima H."/>
            <person name="Detter J.C."/>
            <person name="Han C."/>
            <person name="Tapia R."/>
            <person name="Land M."/>
            <person name="Hauser L."/>
            <person name="Kyrpides N."/>
            <person name="Ivanova N."/>
            <person name="Pagani I."/>
            <person name="Dunn J."/>
            <person name="Taghavi S."/>
            <person name="Francis A."/>
            <person name="van der Lelie D."/>
            <person name="Woyke T."/>
        </authorList>
    </citation>
    <scope>NUCLEOTIDE SEQUENCE [LARGE SCALE GENOMIC DNA]</scope>
    <source>
        <strain evidence="9 10">BC1</strain>
    </source>
</reference>
<keyword evidence="9" id="KW-0413">Isomerase</keyword>
<dbReference type="EMBL" id="CP003261">
    <property type="protein sequence ID" value="AGK98233.1"/>
    <property type="molecule type" value="Genomic_DNA"/>
</dbReference>
<feature type="domain" description="Mannose-6-phosphate isomerase cupin" evidence="8">
    <location>
        <begin position="231"/>
        <end position="309"/>
    </location>
</feature>
<dbReference type="GO" id="GO:0008270">
    <property type="term" value="F:zinc ion binding"/>
    <property type="evidence" value="ECO:0007669"/>
    <property type="project" value="InterPro"/>
</dbReference>
<dbReference type="GO" id="GO:0005975">
    <property type="term" value="P:carbohydrate metabolic process"/>
    <property type="evidence" value="ECO:0007669"/>
    <property type="project" value="InterPro"/>
</dbReference>
<dbReference type="RefSeq" id="WP_015616517.1">
    <property type="nucleotide sequence ID" value="NC_021182.1"/>
</dbReference>
<dbReference type="STRING" id="86416.Clopa_3443"/>
<feature type="active site" evidence="6">
    <location>
        <position position="191"/>
    </location>
</feature>
<gene>
    <name evidence="9" type="ORF">Clopa_3443</name>
</gene>
<accession>R4K6Q0</accession>
<organism evidence="9 10">
    <name type="scientific">Clostridium pasteurianum BC1</name>
    <dbReference type="NCBI Taxonomy" id="86416"/>
    <lineage>
        <taxon>Bacteria</taxon>
        <taxon>Bacillati</taxon>
        <taxon>Bacillota</taxon>
        <taxon>Clostridia</taxon>
        <taxon>Eubacteriales</taxon>
        <taxon>Clostridiaceae</taxon>
        <taxon>Clostridium</taxon>
    </lineage>
</organism>
<proteinExistence type="predicted"/>
<dbReference type="PIRSF" id="PIRSF036894">
    <property type="entry name" value="PMI_Firm_short"/>
    <property type="match status" value="1"/>
</dbReference>
<feature type="binding site" evidence="5">
    <location>
        <position position="171"/>
    </location>
    <ligand>
        <name>Zn(2+)</name>
        <dbReference type="ChEBI" id="CHEBI:29105"/>
    </ligand>
</feature>
<dbReference type="Pfam" id="PF20511">
    <property type="entry name" value="PMI_typeI_cat"/>
    <property type="match status" value="1"/>
</dbReference>
<keyword evidence="1 5" id="KW-0479">Metal-binding</keyword>
<evidence type="ECO:0000313" key="9">
    <source>
        <dbReference type="EMBL" id="AGK98233.1"/>
    </source>
</evidence>
<dbReference type="InterPro" id="IPR014628">
    <property type="entry name" value="Man6P_isomerase_Firm_short"/>
</dbReference>
<dbReference type="Proteomes" id="UP000013523">
    <property type="component" value="Chromosome"/>
</dbReference>
<sequence>MYPLKFENLYYEKIWGGRDLERLRDNLSDGKIGESWDVACHEHGMSIVANGKYKNLSLDKLIKLEGKNILGDKINQEKFPLLIKLINAKDKLSVQVHPNDEYGKRVEGELGKTEIWYVIEAFEGANLVVGTKECTKKQFQKAIDTGNFDEYLNKISVKKGEVYFVKSGLVHAIGQGIIIAEIQQNSDTTYRVYDYNRGRELHIDKALDVIDFSLKGEQSRGLKVENEDYNKTFYSLCDKFSLELYEIKSGLQEESDRERFYIFTCVEGEGVIFFNGGEEKIKYGDSILIPAYLGKYEIRGKLKVLKSYVPDVKKVEQEIIGVVEM</sequence>
<comment type="cofactor">
    <cofactor evidence="5">
        <name>Zn(2+)</name>
        <dbReference type="ChEBI" id="CHEBI:29105"/>
    </cofactor>
    <text evidence="5">Binds 1 zinc ion per subunit.</text>
</comment>
<dbReference type="OrthoDB" id="9808275at2"/>
<dbReference type="AlphaFoldDB" id="R4K6Q0"/>
<feature type="domain" description="Phosphomannose isomerase type I catalytic" evidence="7">
    <location>
        <begin position="6"/>
        <end position="106"/>
    </location>
</feature>
<dbReference type="InterPro" id="IPR011051">
    <property type="entry name" value="RmlC_Cupin_sf"/>
</dbReference>
<evidence type="ECO:0000259" key="7">
    <source>
        <dbReference type="Pfam" id="PF20511"/>
    </source>
</evidence>
<evidence type="ECO:0000256" key="3">
    <source>
        <dbReference type="ARBA" id="ARBA00029741"/>
    </source>
</evidence>
<name>R4K6Q0_CLOPA</name>